<dbReference type="GO" id="GO:0016020">
    <property type="term" value="C:membrane"/>
    <property type="evidence" value="ECO:0007669"/>
    <property type="project" value="UniProtKB-SubCell"/>
</dbReference>
<dbReference type="Proteomes" id="UP001608902">
    <property type="component" value="Unassembled WGS sequence"/>
</dbReference>
<sequence>MTSSMRNRANHLLAALALADMAVFLCMLPSCLASFSIFYQSVQFRIWFATWKTFFAAVANWFSCSAIWIVLAVSIERLLIIWKPFRSLEQYRARNTAAVIFLILITSSVLTSYHHFSHKCFLLWFCNMTQVHAQCLPTTTRNWKRYGVNEENNPSLSFILYIRISAYANPLLAVILPIATTAILNASLICLLRIRKTRMHDMLARSVGYASLKSAVRSHEQKMTITVVAIVTCFSVTQSPSAILFLYAIFNNTATNSTLFYSVSSVTNFLVLTGKMLNVFLFCLSSTTFRRKFFFTLRKWISCLCSSQPARLAGDTLLETSLCSAQKASVPRKFSIRIGPACRRSSTMHNNPITKNHKAAMFSRSVTFSSDHP</sequence>
<evidence type="ECO:0000256" key="3">
    <source>
        <dbReference type="ARBA" id="ARBA00022989"/>
    </source>
</evidence>
<comment type="subcellular location">
    <subcellularLocation>
        <location evidence="1">Membrane</location>
    </subcellularLocation>
</comment>
<dbReference type="CDD" id="cd14978">
    <property type="entry name" value="7tmA_FMRFamide_R-like"/>
    <property type="match status" value="1"/>
</dbReference>
<evidence type="ECO:0000256" key="2">
    <source>
        <dbReference type="ARBA" id="ARBA00022692"/>
    </source>
</evidence>
<organism evidence="7 8">
    <name type="scientific">Gnathostoma spinigerum</name>
    <dbReference type="NCBI Taxonomy" id="75299"/>
    <lineage>
        <taxon>Eukaryota</taxon>
        <taxon>Metazoa</taxon>
        <taxon>Ecdysozoa</taxon>
        <taxon>Nematoda</taxon>
        <taxon>Chromadorea</taxon>
        <taxon>Rhabditida</taxon>
        <taxon>Spirurina</taxon>
        <taxon>Gnathostomatomorpha</taxon>
        <taxon>Gnathostomatoidea</taxon>
        <taxon>Gnathostomatidae</taxon>
        <taxon>Gnathostoma</taxon>
    </lineage>
</organism>
<evidence type="ECO:0000256" key="5">
    <source>
        <dbReference type="SAM" id="Phobius"/>
    </source>
</evidence>
<feature type="transmembrane region" description="Helical" evidence="5">
    <location>
        <begin position="54"/>
        <end position="75"/>
    </location>
</feature>
<name>A0ABD6EW04_9BILA</name>
<feature type="domain" description="G-protein coupled receptors family 1 profile" evidence="6">
    <location>
        <begin position="1"/>
        <end position="282"/>
    </location>
</feature>
<dbReference type="PANTHER" id="PTHR46895">
    <property type="entry name" value="PROTEIN CBG20548-RELATED"/>
    <property type="match status" value="1"/>
</dbReference>
<dbReference type="InterPro" id="IPR017452">
    <property type="entry name" value="GPCR_Rhodpsn_7TM"/>
</dbReference>
<evidence type="ECO:0000256" key="4">
    <source>
        <dbReference type="ARBA" id="ARBA00023136"/>
    </source>
</evidence>
<proteinExistence type="predicted"/>
<dbReference type="Pfam" id="PF00001">
    <property type="entry name" value="7tm_1"/>
    <property type="match status" value="1"/>
</dbReference>
<dbReference type="AlphaFoldDB" id="A0ABD6EW04"/>
<evidence type="ECO:0000256" key="1">
    <source>
        <dbReference type="ARBA" id="ARBA00004370"/>
    </source>
</evidence>
<feature type="transmembrane region" description="Helical" evidence="5">
    <location>
        <begin position="269"/>
        <end position="289"/>
    </location>
</feature>
<evidence type="ECO:0000259" key="6">
    <source>
        <dbReference type="PROSITE" id="PS50262"/>
    </source>
</evidence>
<dbReference type="InterPro" id="IPR000276">
    <property type="entry name" value="GPCR_Rhodpsn"/>
</dbReference>
<dbReference type="SUPFAM" id="SSF81321">
    <property type="entry name" value="Family A G protein-coupled receptor-like"/>
    <property type="match status" value="1"/>
</dbReference>
<keyword evidence="8" id="KW-1185">Reference proteome</keyword>
<gene>
    <name evidence="7" type="ORF">AB6A40_007461</name>
</gene>
<dbReference type="PROSITE" id="PS50262">
    <property type="entry name" value="G_PROTEIN_RECEP_F1_2"/>
    <property type="match status" value="1"/>
</dbReference>
<dbReference type="EMBL" id="JBGFUD010006023">
    <property type="protein sequence ID" value="MFH4980752.1"/>
    <property type="molecule type" value="Genomic_DNA"/>
</dbReference>
<comment type="caution">
    <text evidence="7">The sequence shown here is derived from an EMBL/GenBank/DDBJ whole genome shotgun (WGS) entry which is preliminary data.</text>
</comment>
<keyword evidence="4 5" id="KW-0472">Membrane</keyword>
<dbReference type="PRINTS" id="PR00237">
    <property type="entry name" value="GPCRRHODOPSN"/>
</dbReference>
<feature type="transmembrane region" description="Helical" evidence="5">
    <location>
        <begin position="171"/>
        <end position="192"/>
    </location>
</feature>
<reference evidence="7 8" key="1">
    <citation type="submission" date="2024-08" db="EMBL/GenBank/DDBJ databases">
        <title>Gnathostoma spinigerum genome.</title>
        <authorList>
            <person name="Gonzalez-Bertolin B."/>
            <person name="Monzon S."/>
            <person name="Zaballos A."/>
            <person name="Jimenez P."/>
            <person name="Dekumyoy P."/>
            <person name="Varona S."/>
            <person name="Cuesta I."/>
            <person name="Sumanam S."/>
            <person name="Adisakwattana P."/>
            <person name="Gasser R.B."/>
            <person name="Hernandez-Gonzalez A."/>
            <person name="Young N.D."/>
            <person name="Perteguer M.J."/>
        </authorList>
    </citation>
    <scope>NUCLEOTIDE SEQUENCE [LARGE SCALE GENOMIC DNA]</scope>
    <source>
        <strain evidence="7">AL3</strain>
        <tissue evidence="7">Liver</tissue>
    </source>
</reference>
<keyword evidence="2 5" id="KW-0812">Transmembrane</keyword>
<dbReference type="Gene3D" id="1.20.1070.10">
    <property type="entry name" value="Rhodopsin 7-helix transmembrane proteins"/>
    <property type="match status" value="1"/>
</dbReference>
<evidence type="ECO:0000313" key="8">
    <source>
        <dbReference type="Proteomes" id="UP001608902"/>
    </source>
</evidence>
<keyword evidence="3 5" id="KW-1133">Transmembrane helix</keyword>
<dbReference type="PANTHER" id="PTHR46895:SF7">
    <property type="entry name" value="G-PROTEIN COUPLED RECEPTORS FAMILY 1 PROFILE DOMAIN-CONTAINING PROTEIN"/>
    <property type="match status" value="1"/>
</dbReference>
<feature type="transmembrane region" description="Helical" evidence="5">
    <location>
        <begin position="223"/>
        <end position="249"/>
    </location>
</feature>
<evidence type="ECO:0000313" key="7">
    <source>
        <dbReference type="EMBL" id="MFH4980752.1"/>
    </source>
</evidence>
<feature type="transmembrane region" description="Helical" evidence="5">
    <location>
        <begin position="96"/>
        <end position="116"/>
    </location>
</feature>
<feature type="transmembrane region" description="Helical" evidence="5">
    <location>
        <begin position="12"/>
        <end position="39"/>
    </location>
</feature>
<protein>
    <recommendedName>
        <fullName evidence="6">G-protein coupled receptors family 1 profile domain-containing protein</fullName>
    </recommendedName>
</protein>
<accession>A0ABD6EW04</accession>